<proteinExistence type="inferred from homology"/>
<dbReference type="InterPro" id="IPR037123">
    <property type="entry name" value="PRibGlycinamide_synth_C_sf"/>
</dbReference>
<dbReference type="RefSeq" id="WP_188933772.1">
    <property type="nucleotide sequence ID" value="NZ_BMJC01000003.1"/>
</dbReference>
<protein>
    <recommendedName>
        <fullName evidence="2 10">Phosphoribosylamine--glycine ligase</fullName>
        <ecNumber evidence="2 10">6.3.4.13</ecNumber>
    </recommendedName>
    <alternativeName>
        <fullName evidence="10">GARS</fullName>
    </alternativeName>
    <alternativeName>
        <fullName evidence="8 10">Glycinamide ribonucleotide synthetase</fullName>
    </alternativeName>
    <alternativeName>
        <fullName evidence="9 10">Phosphoribosylglycinamide synthetase</fullName>
    </alternativeName>
</protein>
<keyword evidence="5 10" id="KW-0658">Purine biosynthesis</keyword>
<evidence type="ECO:0000256" key="7">
    <source>
        <dbReference type="ARBA" id="ARBA00038345"/>
    </source>
</evidence>
<dbReference type="SMART" id="SM01210">
    <property type="entry name" value="GARS_C"/>
    <property type="match status" value="1"/>
</dbReference>
<keyword evidence="6 11" id="KW-0067">ATP-binding</keyword>
<dbReference type="Gene3D" id="3.90.600.10">
    <property type="entry name" value="Phosphoribosylglycinamide synthetase, C-terminal domain"/>
    <property type="match status" value="1"/>
</dbReference>
<dbReference type="NCBIfam" id="TIGR00877">
    <property type="entry name" value="purD"/>
    <property type="match status" value="1"/>
</dbReference>
<dbReference type="SMART" id="SM01209">
    <property type="entry name" value="GARS_A"/>
    <property type="match status" value="1"/>
</dbReference>
<dbReference type="EMBL" id="BMJC01000003">
    <property type="protein sequence ID" value="GGB07714.1"/>
    <property type="molecule type" value="Genomic_DNA"/>
</dbReference>
<evidence type="ECO:0000259" key="12">
    <source>
        <dbReference type="PROSITE" id="PS50975"/>
    </source>
</evidence>
<reference evidence="13" key="1">
    <citation type="journal article" date="2014" name="Int. J. Syst. Evol. Microbiol.">
        <title>Complete genome sequence of Corynebacterium casei LMG S-19264T (=DSM 44701T), isolated from a smear-ripened cheese.</title>
        <authorList>
            <consortium name="US DOE Joint Genome Institute (JGI-PGF)"/>
            <person name="Walter F."/>
            <person name="Albersmeier A."/>
            <person name="Kalinowski J."/>
            <person name="Ruckert C."/>
        </authorList>
    </citation>
    <scope>NUCLEOTIDE SEQUENCE</scope>
    <source>
        <strain evidence="13">CGMCC 1.15448</strain>
    </source>
</reference>
<comment type="catalytic activity">
    <reaction evidence="10">
        <text>5-phospho-beta-D-ribosylamine + glycine + ATP = N(1)-(5-phospho-beta-D-ribosyl)glycinamide + ADP + phosphate + H(+)</text>
        <dbReference type="Rhea" id="RHEA:17453"/>
        <dbReference type="ChEBI" id="CHEBI:15378"/>
        <dbReference type="ChEBI" id="CHEBI:30616"/>
        <dbReference type="ChEBI" id="CHEBI:43474"/>
        <dbReference type="ChEBI" id="CHEBI:57305"/>
        <dbReference type="ChEBI" id="CHEBI:58681"/>
        <dbReference type="ChEBI" id="CHEBI:143788"/>
        <dbReference type="ChEBI" id="CHEBI:456216"/>
        <dbReference type="EC" id="6.3.4.13"/>
    </reaction>
</comment>
<evidence type="ECO:0000256" key="11">
    <source>
        <dbReference type="PROSITE-ProRule" id="PRU00409"/>
    </source>
</evidence>
<dbReference type="InterPro" id="IPR011761">
    <property type="entry name" value="ATP-grasp"/>
</dbReference>
<dbReference type="PANTHER" id="PTHR43472">
    <property type="entry name" value="PHOSPHORIBOSYLAMINE--GLYCINE LIGASE"/>
    <property type="match status" value="1"/>
</dbReference>
<dbReference type="GO" id="GO:0004637">
    <property type="term" value="F:phosphoribosylamine-glycine ligase activity"/>
    <property type="evidence" value="ECO:0007669"/>
    <property type="project" value="UniProtKB-UniRule"/>
</dbReference>
<dbReference type="InterPro" id="IPR020560">
    <property type="entry name" value="PRibGlycinamide_synth_C-dom"/>
</dbReference>
<dbReference type="InterPro" id="IPR013815">
    <property type="entry name" value="ATP_grasp_subdomain_1"/>
</dbReference>
<comment type="pathway">
    <text evidence="1 10">Purine metabolism; IMP biosynthesis via de novo pathway; N(1)-(5-phospho-D-ribosyl)glycinamide from 5-phospho-alpha-D-ribose 1-diphosphate: step 2/2.</text>
</comment>
<dbReference type="PANTHER" id="PTHR43472:SF1">
    <property type="entry name" value="PHOSPHORIBOSYLAMINE--GLYCINE LIGASE, CHLOROPLASTIC"/>
    <property type="match status" value="1"/>
</dbReference>
<evidence type="ECO:0000256" key="6">
    <source>
        <dbReference type="ARBA" id="ARBA00022840"/>
    </source>
</evidence>
<evidence type="ECO:0000313" key="13">
    <source>
        <dbReference type="EMBL" id="GGB07714.1"/>
    </source>
</evidence>
<dbReference type="GO" id="GO:0005524">
    <property type="term" value="F:ATP binding"/>
    <property type="evidence" value="ECO:0007669"/>
    <property type="project" value="UniProtKB-UniRule"/>
</dbReference>
<dbReference type="EC" id="6.3.4.13" evidence="2 10"/>
<comment type="caution">
    <text evidence="13">The sequence shown here is derived from an EMBL/GenBank/DDBJ whole genome shotgun (WGS) entry which is preliminary data.</text>
</comment>
<dbReference type="FunFam" id="3.90.600.10:FF:000001">
    <property type="entry name" value="Trifunctional purine biosynthetic protein adenosine-3"/>
    <property type="match status" value="1"/>
</dbReference>
<evidence type="ECO:0000256" key="1">
    <source>
        <dbReference type="ARBA" id="ARBA00005174"/>
    </source>
</evidence>
<dbReference type="HAMAP" id="MF_00138">
    <property type="entry name" value="GARS"/>
    <property type="match status" value="1"/>
</dbReference>
<dbReference type="Pfam" id="PF02844">
    <property type="entry name" value="GARS_N"/>
    <property type="match status" value="1"/>
</dbReference>
<evidence type="ECO:0000256" key="4">
    <source>
        <dbReference type="ARBA" id="ARBA00022741"/>
    </source>
</evidence>
<dbReference type="GO" id="GO:0046872">
    <property type="term" value="F:metal ion binding"/>
    <property type="evidence" value="ECO:0007669"/>
    <property type="project" value="InterPro"/>
</dbReference>
<dbReference type="Gene3D" id="3.30.1490.20">
    <property type="entry name" value="ATP-grasp fold, A domain"/>
    <property type="match status" value="1"/>
</dbReference>
<evidence type="ECO:0000256" key="2">
    <source>
        <dbReference type="ARBA" id="ARBA00013255"/>
    </source>
</evidence>
<evidence type="ECO:0000256" key="3">
    <source>
        <dbReference type="ARBA" id="ARBA00022598"/>
    </source>
</evidence>
<comment type="similarity">
    <text evidence="7 10">Belongs to the GARS family.</text>
</comment>
<dbReference type="Gene3D" id="3.30.470.20">
    <property type="entry name" value="ATP-grasp fold, B domain"/>
    <property type="match status" value="1"/>
</dbReference>
<organism evidence="13 14">
    <name type="scientific">Puia dinghuensis</name>
    <dbReference type="NCBI Taxonomy" id="1792502"/>
    <lineage>
        <taxon>Bacteria</taxon>
        <taxon>Pseudomonadati</taxon>
        <taxon>Bacteroidota</taxon>
        <taxon>Chitinophagia</taxon>
        <taxon>Chitinophagales</taxon>
        <taxon>Chitinophagaceae</taxon>
        <taxon>Puia</taxon>
    </lineage>
</organism>
<dbReference type="Proteomes" id="UP000607559">
    <property type="component" value="Unassembled WGS sequence"/>
</dbReference>
<evidence type="ECO:0000256" key="10">
    <source>
        <dbReference type="HAMAP-Rule" id="MF_00138"/>
    </source>
</evidence>
<dbReference type="GO" id="GO:0006189">
    <property type="term" value="P:'de novo' IMP biosynthetic process"/>
    <property type="evidence" value="ECO:0007669"/>
    <property type="project" value="UniProtKB-UniRule"/>
</dbReference>
<evidence type="ECO:0000256" key="5">
    <source>
        <dbReference type="ARBA" id="ARBA00022755"/>
    </source>
</evidence>
<sequence>MHILLLGSGGREHALAWKLVQSSQCTRLYVAPGNAGTARCGINIDLSPLDFEGIKKFCLREDIGMVVVGPEEPLVKGIVDFFAGDAALRKIPVIGPSAKGAQLEGSKAFSKKFMARHGIPTAAYGEFSVDNYAEGITYLQQHSLPVVLKADGLAAGKGVVICQSTIEAVAEFELMLQGNKFGEASNKVVVEEFLSGIELSVFVLTDGKHFLTLPEAKDYKRVGEGDTGPNTGGMGAVSPVPFAGEEFMGKVTDRIIIPTIKGLAEENIDYRGFIFIGVIKVGDDPYVIEYNCRMGDPETEVVMPRLKNDLVELFLAVGSQTLDTLTISQDERTACTIVAVSGGYPGSYQKGLPISGLDQLLPEDGDSLVFHAGTRTENDAILTNGGRVLCITSFAETVYEAVDKSRDVLENIYYDGIYYRRDIGYEFL</sequence>
<accession>A0A8J2UFE9</accession>
<dbReference type="GO" id="GO:0009113">
    <property type="term" value="P:purine nucleobase biosynthetic process"/>
    <property type="evidence" value="ECO:0007669"/>
    <property type="project" value="InterPro"/>
</dbReference>
<dbReference type="InterPro" id="IPR016185">
    <property type="entry name" value="PreATP-grasp_dom_sf"/>
</dbReference>
<gene>
    <name evidence="10 13" type="primary">purD</name>
    <name evidence="13" type="ORF">GCM10011511_34060</name>
</gene>
<dbReference type="InterPro" id="IPR020562">
    <property type="entry name" value="PRibGlycinamide_synth_N"/>
</dbReference>
<dbReference type="PROSITE" id="PS50975">
    <property type="entry name" value="ATP_GRASP"/>
    <property type="match status" value="1"/>
</dbReference>
<dbReference type="Gene3D" id="3.40.50.20">
    <property type="match status" value="1"/>
</dbReference>
<name>A0A8J2UFE9_9BACT</name>
<keyword evidence="4 11" id="KW-0547">Nucleotide-binding</keyword>
<dbReference type="SUPFAM" id="SSF51246">
    <property type="entry name" value="Rudiment single hybrid motif"/>
    <property type="match status" value="1"/>
</dbReference>
<reference evidence="13" key="2">
    <citation type="submission" date="2020-09" db="EMBL/GenBank/DDBJ databases">
        <authorList>
            <person name="Sun Q."/>
            <person name="Zhou Y."/>
        </authorList>
    </citation>
    <scope>NUCLEOTIDE SEQUENCE</scope>
    <source>
        <strain evidence="13">CGMCC 1.15448</strain>
    </source>
</reference>
<evidence type="ECO:0000256" key="8">
    <source>
        <dbReference type="ARBA" id="ARBA00042242"/>
    </source>
</evidence>
<evidence type="ECO:0000313" key="14">
    <source>
        <dbReference type="Proteomes" id="UP000607559"/>
    </source>
</evidence>
<dbReference type="InterPro" id="IPR000115">
    <property type="entry name" value="PRibGlycinamide_synth"/>
</dbReference>
<dbReference type="UniPathway" id="UPA00074">
    <property type="reaction ID" value="UER00125"/>
</dbReference>
<dbReference type="Pfam" id="PF01071">
    <property type="entry name" value="GARS_A"/>
    <property type="match status" value="1"/>
</dbReference>
<keyword evidence="3 10" id="KW-0436">Ligase</keyword>
<dbReference type="InterPro" id="IPR020561">
    <property type="entry name" value="PRibGlycinamid_synth_ATP-grasp"/>
</dbReference>
<keyword evidence="14" id="KW-1185">Reference proteome</keyword>
<dbReference type="AlphaFoldDB" id="A0A8J2UFE9"/>
<dbReference type="SUPFAM" id="SSF52440">
    <property type="entry name" value="PreATP-grasp domain"/>
    <property type="match status" value="1"/>
</dbReference>
<dbReference type="Pfam" id="PF02843">
    <property type="entry name" value="GARS_C"/>
    <property type="match status" value="1"/>
</dbReference>
<feature type="domain" description="ATP-grasp" evidence="12">
    <location>
        <begin position="111"/>
        <end position="319"/>
    </location>
</feature>
<evidence type="ECO:0000256" key="9">
    <source>
        <dbReference type="ARBA" id="ARBA00042864"/>
    </source>
</evidence>
<dbReference type="InterPro" id="IPR011054">
    <property type="entry name" value="Rudment_hybrid_motif"/>
</dbReference>
<dbReference type="SUPFAM" id="SSF56059">
    <property type="entry name" value="Glutathione synthetase ATP-binding domain-like"/>
    <property type="match status" value="1"/>
</dbReference>